<dbReference type="PROSITE" id="PS50157">
    <property type="entry name" value="ZINC_FINGER_C2H2_2"/>
    <property type="match status" value="1"/>
</dbReference>
<dbReference type="InterPro" id="IPR013087">
    <property type="entry name" value="Znf_C2H2_type"/>
</dbReference>
<accession>A0A4S4D9X2</accession>
<dbReference type="AlphaFoldDB" id="A0A4S4D9X2"/>
<keyword evidence="1" id="KW-0863">Zinc-finger</keyword>
<feature type="compositionally biased region" description="Basic and acidic residues" evidence="2">
    <location>
        <begin position="284"/>
        <end position="294"/>
    </location>
</feature>
<dbReference type="PROSITE" id="PS00028">
    <property type="entry name" value="ZINC_FINGER_C2H2_1"/>
    <property type="match status" value="1"/>
</dbReference>
<dbReference type="SUPFAM" id="SSF57667">
    <property type="entry name" value="beta-beta-alpha zinc fingers"/>
    <property type="match status" value="1"/>
</dbReference>
<sequence length="294" mass="30505">MSNSGDQNASPQGSQNPAPRRPSQVRRPRISGEGPSDSSSPPQVPRQGGAQFLRPRLFGVTSSRPTFGGLDSGSGGGFDVGGGSGSGSGGGVVVGAAGLQIGGAGGIAQRKRFSDPGAGPSRPVGDNPPPPPPPPPPPHAVAGGAPYVCYLCGRGFRTDRGLCGHLRTHGNRQWRGAYPPPTFSRDEFYEAGVGYLLNPPLQPHDGADLEEEEDVEEEGGNHAAAAVVEDEEERREVVDPTGDQPAAGENEAAPLQREPLDLNKKSEEAMAAEADSPGLNLNESPRRDDQGNYI</sequence>
<gene>
    <name evidence="4" type="ORF">TEA_002697</name>
</gene>
<feature type="domain" description="C2H2-type" evidence="3">
    <location>
        <begin position="147"/>
        <end position="174"/>
    </location>
</feature>
<keyword evidence="5" id="KW-1185">Reference proteome</keyword>
<feature type="region of interest" description="Disordered" evidence="2">
    <location>
        <begin position="1"/>
        <end position="143"/>
    </location>
</feature>
<feature type="compositionally biased region" description="Pro residues" evidence="2">
    <location>
        <begin position="126"/>
        <end position="139"/>
    </location>
</feature>
<proteinExistence type="predicted"/>
<dbReference type="EMBL" id="SDRB02011974">
    <property type="protein sequence ID" value="THF99318.1"/>
    <property type="molecule type" value="Genomic_DNA"/>
</dbReference>
<keyword evidence="1" id="KW-0862">Zinc</keyword>
<dbReference type="PANTHER" id="PTHR47591">
    <property type="entry name" value="ZINC FINGER PROTEIN ZAT2-RELATED"/>
    <property type="match status" value="1"/>
</dbReference>
<keyword evidence="1" id="KW-0479">Metal-binding</keyword>
<evidence type="ECO:0000256" key="2">
    <source>
        <dbReference type="SAM" id="MobiDB-lite"/>
    </source>
</evidence>
<reference evidence="4 5" key="1">
    <citation type="journal article" date="2018" name="Proc. Natl. Acad. Sci. U.S.A.">
        <title>Draft genome sequence of Camellia sinensis var. sinensis provides insights into the evolution of the tea genome and tea quality.</title>
        <authorList>
            <person name="Wei C."/>
            <person name="Yang H."/>
            <person name="Wang S."/>
            <person name="Zhao J."/>
            <person name="Liu C."/>
            <person name="Gao L."/>
            <person name="Xia E."/>
            <person name="Lu Y."/>
            <person name="Tai Y."/>
            <person name="She G."/>
            <person name="Sun J."/>
            <person name="Cao H."/>
            <person name="Tong W."/>
            <person name="Gao Q."/>
            <person name="Li Y."/>
            <person name="Deng W."/>
            <person name="Jiang X."/>
            <person name="Wang W."/>
            <person name="Chen Q."/>
            <person name="Zhang S."/>
            <person name="Li H."/>
            <person name="Wu J."/>
            <person name="Wang P."/>
            <person name="Li P."/>
            <person name="Shi C."/>
            <person name="Zheng F."/>
            <person name="Jian J."/>
            <person name="Huang B."/>
            <person name="Shan D."/>
            <person name="Shi M."/>
            <person name="Fang C."/>
            <person name="Yue Y."/>
            <person name="Li F."/>
            <person name="Li D."/>
            <person name="Wei S."/>
            <person name="Han B."/>
            <person name="Jiang C."/>
            <person name="Yin Y."/>
            <person name="Xia T."/>
            <person name="Zhang Z."/>
            <person name="Bennetzen J.L."/>
            <person name="Zhao S."/>
            <person name="Wan X."/>
        </authorList>
    </citation>
    <scope>NUCLEOTIDE SEQUENCE [LARGE SCALE GENOMIC DNA]</scope>
    <source>
        <strain evidence="5">cv. Shuchazao</strain>
        <tissue evidence="4">Leaf</tissue>
    </source>
</reference>
<organism evidence="4 5">
    <name type="scientific">Camellia sinensis var. sinensis</name>
    <name type="common">China tea</name>
    <dbReference type="NCBI Taxonomy" id="542762"/>
    <lineage>
        <taxon>Eukaryota</taxon>
        <taxon>Viridiplantae</taxon>
        <taxon>Streptophyta</taxon>
        <taxon>Embryophyta</taxon>
        <taxon>Tracheophyta</taxon>
        <taxon>Spermatophyta</taxon>
        <taxon>Magnoliopsida</taxon>
        <taxon>eudicotyledons</taxon>
        <taxon>Gunneridae</taxon>
        <taxon>Pentapetalae</taxon>
        <taxon>asterids</taxon>
        <taxon>Ericales</taxon>
        <taxon>Theaceae</taxon>
        <taxon>Camellia</taxon>
    </lineage>
</organism>
<dbReference type="InterPro" id="IPR036236">
    <property type="entry name" value="Znf_C2H2_sf"/>
</dbReference>
<feature type="compositionally biased region" description="Acidic residues" evidence="2">
    <location>
        <begin position="208"/>
        <end position="218"/>
    </location>
</feature>
<feature type="compositionally biased region" description="Gly residues" evidence="2">
    <location>
        <begin position="70"/>
        <end position="93"/>
    </location>
</feature>
<evidence type="ECO:0000313" key="4">
    <source>
        <dbReference type="EMBL" id="THF99318.1"/>
    </source>
</evidence>
<dbReference type="STRING" id="542762.A0A4S4D9X2"/>
<feature type="region of interest" description="Disordered" evidence="2">
    <location>
        <begin position="199"/>
        <end position="294"/>
    </location>
</feature>
<evidence type="ECO:0000259" key="3">
    <source>
        <dbReference type="PROSITE" id="PS50157"/>
    </source>
</evidence>
<evidence type="ECO:0000313" key="5">
    <source>
        <dbReference type="Proteomes" id="UP000306102"/>
    </source>
</evidence>
<dbReference type="PANTHER" id="PTHR47591:SF13">
    <property type="entry name" value="OS02G0293900 PROTEIN"/>
    <property type="match status" value="1"/>
</dbReference>
<evidence type="ECO:0000256" key="1">
    <source>
        <dbReference type="PROSITE-ProRule" id="PRU00042"/>
    </source>
</evidence>
<name>A0A4S4D9X2_CAMSN</name>
<dbReference type="GO" id="GO:0008270">
    <property type="term" value="F:zinc ion binding"/>
    <property type="evidence" value="ECO:0007669"/>
    <property type="project" value="UniProtKB-KW"/>
</dbReference>
<dbReference type="Proteomes" id="UP000306102">
    <property type="component" value="Unassembled WGS sequence"/>
</dbReference>
<feature type="compositionally biased region" description="Polar residues" evidence="2">
    <location>
        <begin position="1"/>
        <end position="17"/>
    </location>
</feature>
<feature type="compositionally biased region" description="Basic and acidic residues" evidence="2">
    <location>
        <begin position="258"/>
        <end position="268"/>
    </location>
</feature>
<comment type="caution">
    <text evidence="4">The sequence shown here is derived from an EMBL/GenBank/DDBJ whole genome shotgun (WGS) entry which is preliminary data.</text>
</comment>
<protein>
    <recommendedName>
        <fullName evidence="3">C2H2-type domain-containing protein</fullName>
    </recommendedName>
</protein>